<comment type="caution">
    <text evidence="2">The sequence shown here is derived from an EMBL/GenBank/DDBJ whole genome shotgun (WGS) entry which is preliminary data.</text>
</comment>
<dbReference type="OrthoDB" id="771318at2"/>
<evidence type="ECO:0000313" key="2">
    <source>
        <dbReference type="EMBL" id="PWS33854.1"/>
    </source>
</evidence>
<gene>
    <name evidence="2" type="ORF">DF947_04390</name>
</gene>
<feature type="compositionally biased region" description="Polar residues" evidence="1">
    <location>
        <begin position="42"/>
        <end position="58"/>
    </location>
</feature>
<reference evidence="3" key="1">
    <citation type="submission" date="2018-05" db="EMBL/GenBank/DDBJ databases">
        <title>Pedobacter paludis sp. nov., isolated from wetland soil.</title>
        <authorList>
            <person name="Zhang Y."/>
        </authorList>
    </citation>
    <scope>NUCLEOTIDE SEQUENCE [LARGE SCALE GENOMIC DNA]</scope>
    <source>
        <strain evidence="3">R-8</strain>
    </source>
</reference>
<keyword evidence="3" id="KW-1185">Reference proteome</keyword>
<dbReference type="EMBL" id="QGNY01000001">
    <property type="protein sequence ID" value="PWS33854.1"/>
    <property type="molecule type" value="Genomic_DNA"/>
</dbReference>
<dbReference type="Proteomes" id="UP000245391">
    <property type="component" value="Unassembled WGS sequence"/>
</dbReference>
<dbReference type="RefSeq" id="WP_109928434.1">
    <property type="nucleotide sequence ID" value="NZ_QGNY01000001.1"/>
</dbReference>
<name>A0A317F3Y6_9SPHI</name>
<feature type="region of interest" description="Disordered" evidence="1">
    <location>
        <begin position="1"/>
        <end position="83"/>
    </location>
</feature>
<protein>
    <submittedName>
        <fullName evidence="2">Uncharacterized protein</fullName>
    </submittedName>
</protein>
<feature type="compositionally biased region" description="Basic and acidic residues" evidence="1">
    <location>
        <begin position="29"/>
        <end position="39"/>
    </location>
</feature>
<proteinExistence type="predicted"/>
<evidence type="ECO:0000256" key="1">
    <source>
        <dbReference type="SAM" id="MobiDB-lite"/>
    </source>
</evidence>
<organism evidence="2 3">
    <name type="scientific">Pedobacter paludis</name>
    <dbReference type="NCBI Taxonomy" id="2203212"/>
    <lineage>
        <taxon>Bacteria</taxon>
        <taxon>Pseudomonadati</taxon>
        <taxon>Bacteroidota</taxon>
        <taxon>Sphingobacteriia</taxon>
        <taxon>Sphingobacteriales</taxon>
        <taxon>Sphingobacteriaceae</taxon>
        <taxon>Pedobacter</taxon>
    </lineage>
</organism>
<sequence>MANTDNTAAGLENGNERKDQEQLNQKALGNKDIEAHSEDNNNELLNIPKTTGTGSNPAAATPDSLIVHEDEKGDKRYEKGNSL</sequence>
<feature type="compositionally biased region" description="Basic and acidic residues" evidence="1">
    <location>
        <begin position="66"/>
        <end position="83"/>
    </location>
</feature>
<dbReference type="AlphaFoldDB" id="A0A317F3Y6"/>
<accession>A0A317F3Y6</accession>
<evidence type="ECO:0000313" key="3">
    <source>
        <dbReference type="Proteomes" id="UP000245391"/>
    </source>
</evidence>